<proteinExistence type="predicted"/>
<dbReference type="PANTHER" id="PTHR33085:SF145">
    <property type="entry name" value="OS05G0302200 PROTEIN"/>
    <property type="match status" value="1"/>
</dbReference>
<protein>
    <submittedName>
        <fullName evidence="1">Uncharacterized protein</fullName>
    </submittedName>
</protein>
<dbReference type="InterPro" id="IPR012871">
    <property type="entry name" value="DUF1668_ORYSA"/>
</dbReference>
<dbReference type="Proteomes" id="UP001054889">
    <property type="component" value="Unassembled WGS sequence"/>
</dbReference>
<dbReference type="AlphaFoldDB" id="A0AAV5DL03"/>
<organism evidence="1 2">
    <name type="scientific">Eleusine coracana subsp. coracana</name>
    <dbReference type="NCBI Taxonomy" id="191504"/>
    <lineage>
        <taxon>Eukaryota</taxon>
        <taxon>Viridiplantae</taxon>
        <taxon>Streptophyta</taxon>
        <taxon>Embryophyta</taxon>
        <taxon>Tracheophyta</taxon>
        <taxon>Spermatophyta</taxon>
        <taxon>Magnoliopsida</taxon>
        <taxon>Liliopsida</taxon>
        <taxon>Poales</taxon>
        <taxon>Poaceae</taxon>
        <taxon>PACMAD clade</taxon>
        <taxon>Chloridoideae</taxon>
        <taxon>Cynodonteae</taxon>
        <taxon>Eleusininae</taxon>
        <taxon>Eleusine</taxon>
    </lineage>
</organism>
<reference evidence="1" key="2">
    <citation type="submission" date="2021-12" db="EMBL/GenBank/DDBJ databases">
        <title>Resequencing data analysis of finger millet.</title>
        <authorList>
            <person name="Hatakeyama M."/>
            <person name="Aluri S."/>
            <person name="Balachadran M.T."/>
            <person name="Sivarajan S.R."/>
            <person name="Poveda L."/>
            <person name="Shimizu-Inatsugi R."/>
            <person name="Schlapbach R."/>
            <person name="Sreeman S.M."/>
            <person name="Shimizu K.K."/>
        </authorList>
    </citation>
    <scope>NUCLEOTIDE SEQUENCE</scope>
</reference>
<accession>A0AAV5DL03</accession>
<reference evidence="1" key="1">
    <citation type="journal article" date="2018" name="DNA Res.">
        <title>Multiple hybrid de novo genome assembly of finger millet, an orphan allotetraploid crop.</title>
        <authorList>
            <person name="Hatakeyama M."/>
            <person name="Aluri S."/>
            <person name="Balachadran M.T."/>
            <person name="Sivarajan S.R."/>
            <person name="Patrignani A."/>
            <person name="Gruter S."/>
            <person name="Poveda L."/>
            <person name="Shimizu-Inatsugi R."/>
            <person name="Baeten J."/>
            <person name="Francoijs K.J."/>
            <person name="Nataraja K.N."/>
            <person name="Reddy Y.A.N."/>
            <person name="Phadnis S."/>
            <person name="Ravikumar R.L."/>
            <person name="Schlapbach R."/>
            <person name="Sreeman S.M."/>
            <person name="Shimizu K.K."/>
        </authorList>
    </citation>
    <scope>NUCLEOTIDE SEQUENCE</scope>
</reference>
<keyword evidence="2" id="KW-1185">Reference proteome</keyword>
<sequence length="367" mass="40429">MSRTIESTLGISRRILNLLVDNQIHGIKSLCCVDLNRQKFFHPPPSTATIGAGSESVAAGASKTQTPAASVAGTAASVMEKFRLRNPTFTFKAEGVPGKWKIDCFPLADRKVICADQSGRAFLLDADSRHVATMPKLHKSKWMPISIFVPNTDADQGGGSKLYIMESVPKPEAACCTLPSDQFEAFVYHRPTDSWHCELLPPPPFEDGTYCLDTANHTWSKVSEWTLPFNGKVEYVPELKLWFGLAAESGNLAAADLSSIFTMDSQPQLVGEWKELDPPVEWDEMQNSQLVHLGSGRFCIARFFQDTSTDFGDELIEQNFTVLTCVEAKRAHDGDHNGGENGKVELGITMFKPRCFMSGATDIDVVF</sequence>
<evidence type="ECO:0000313" key="2">
    <source>
        <dbReference type="Proteomes" id="UP001054889"/>
    </source>
</evidence>
<evidence type="ECO:0000313" key="1">
    <source>
        <dbReference type="EMBL" id="GJN11029.1"/>
    </source>
</evidence>
<dbReference type="Pfam" id="PF07893">
    <property type="entry name" value="DUF1668"/>
    <property type="match status" value="2"/>
</dbReference>
<comment type="caution">
    <text evidence="1">The sequence shown here is derived from an EMBL/GenBank/DDBJ whole genome shotgun (WGS) entry which is preliminary data.</text>
</comment>
<gene>
    <name evidence="1" type="primary">ga29187</name>
    <name evidence="1" type="ORF">PR202_ga29187</name>
</gene>
<dbReference type="PANTHER" id="PTHR33085">
    <property type="entry name" value="OS12G0113100 PROTEIN-RELATED"/>
    <property type="match status" value="1"/>
</dbReference>
<dbReference type="EMBL" id="BQKI01000018">
    <property type="protein sequence ID" value="GJN11029.1"/>
    <property type="molecule type" value="Genomic_DNA"/>
</dbReference>
<name>A0AAV5DL03_ELECO</name>